<name>A0A2H0TCI0_9BACT</name>
<dbReference type="GO" id="GO:0046872">
    <property type="term" value="F:metal ion binding"/>
    <property type="evidence" value="ECO:0007669"/>
    <property type="project" value="InterPro"/>
</dbReference>
<dbReference type="EMBL" id="PFCO01000009">
    <property type="protein sequence ID" value="PIR69253.1"/>
    <property type="molecule type" value="Genomic_DNA"/>
</dbReference>
<dbReference type="InterPro" id="IPR007863">
    <property type="entry name" value="Peptidase_M16_C"/>
</dbReference>
<dbReference type="PANTHER" id="PTHR11851:SF49">
    <property type="entry name" value="MITOCHONDRIAL-PROCESSING PEPTIDASE SUBUNIT ALPHA"/>
    <property type="match status" value="1"/>
</dbReference>
<dbReference type="Proteomes" id="UP000231503">
    <property type="component" value="Unassembled WGS sequence"/>
</dbReference>
<dbReference type="SUPFAM" id="SSF63411">
    <property type="entry name" value="LuxS/MPP-like metallohydrolase"/>
    <property type="match status" value="2"/>
</dbReference>
<evidence type="ECO:0008006" key="6">
    <source>
        <dbReference type="Google" id="ProtNLM"/>
    </source>
</evidence>
<proteinExistence type="inferred from homology"/>
<evidence type="ECO:0000256" key="1">
    <source>
        <dbReference type="ARBA" id="ARBA00007261"/>
    </source>
</evidence>
<organism evidence="4 5">
    <name type="scientific">Candidatus Niyogibacteria bacterium CG10_big_fil_rev_8_21_14_0_10_46_36</name>
    <dbReference type="NCBI Taxonomy" id="1974726"/>
    <lineage>
        <taxon>Bacteria</taxon>
        <taxon>Candidatus Niyogiibacteriota</taxon>
    </lineage>
</organism>
<evidence type="ECO:0000313" key="5">
    <source>
        <dbReference type="Proteomes" id="UP000231503"/>
    </source>
</evidence>
<feature type="domain" description="Peptidase M16 N-terminal" evidence="2">
    <location>
        <begin position="18"/>
        <end position="150"/>
    </location>
</feature>
<evidence type="ECO:0000259" key="2">
    <source>
        <dbReference type="Pfam" id="PF00675"/>
    </source>
</evidence>
<feature type="domain" description="Peptidase M16 C-terminal" evidence="3">
    <location>
        <begin position="166"/>
        <end position="340"/>
    </location>
</feature>
<dbReference type="InterPro" id="IPR011249">
    <property type="entry name" value="Metalloenz_LuxS/M16"/>
</dbReference>
<gene>
    <name evidence="4" type="ORF">COU47_04115</name>
</gene>
<dbReference type="Gene3D" id="3.30.830.10">
    <property type="entry name" value="Metalloenzyme, LuxS/M16 peptidase-like"/>
    <property type="match status" value="2"/>
</dbReference>
<protein>
    <recommendedName>
        <fullName evidence="6">Peptidase M16</fullName>
    </recommendedName>
</protein>
<comment type="caution">
    <text evidence="4">The sequence shown here is derived from an EMBL/GenBank/DDBJ whole genome shotgun (WGS) entry which is preliminary data.</text>
</comment>
<dbReference type="InterPro" id="IPR050361">
    <property type="entry name" value="MPP/UQCRC_Complex"/>
</dbReference>
<evidence type="ECO:0000313" key="4">
    <source>
        <dbReference type="EMBL" id="PIR69253.1"/>
    </source>
</evidence>
<dbReference type="InterPro" id="IPR011765">
    <property type="entry name" value="Pept_M16_N"/>
</dbReference>
<accession>A0A2H0TCI0</accession>
<reference evidence="5" key="1">
    <citation type="submission" date="2017-09" db="EMBL/GenBank/DDBJ databases">
        <title>Depth-based differentiation of microbial function through sediment-hosted aquifers and enrichment of novel symbionts in the deep terrestrial subsurface.</title>
        <authorList>
            <person name="Probst A.J."/>
            <person name="Ladd B."/>
            <person name="Jarett J.K."/>
            <person name="Geller-Mcgrath D.E."/>
            <person name="Sieber C.M.K."/>
            <person name="Emerson J.B."/>
            <person name="Anantharaman K."/>
            <person name="Thomas B.C."/>
            <person name="Malmstrom R."/>
            <person name="Stieglmeier M."/>
            <person name="Klingl A."/>
            <person name="Woyke T."/>
            <person name="Ryan C.M."/>
            <person name="Banfield J.F."/>
        </authorList>
    </citation>
    <scope>NUCLEOTIDE SEQUENCE [LARGE SCALE GENOMIC DNA]</scope>
</reference>
<dbReference type="Pfam" id="PF05193">
    <property type="entry name" value="Peptidase_M16_C"/>
    <property type="match status" value="1"/>
</dbReference>
<dbReference type="Pfam" id="PF00675">
    <property type="entry name" value="Peptidase_M16"/>
    <property type="match status" value="1"/>
</dbReference>
<evidence type="ECO:0000259" key="3">
    <source>
        <dbReference type="Pfam" id="PF05193"/>
    </source>
</evidence>
<comment type="similarity">
    <text evidence="1">Belongs to the peptidase M16 family.</text>
</comment>
<dbReference type="PANTHER" id="PTHR11851">
    <property type="entry name" value="METALLOPROTEASE"/>
    <property type="match status" value="1"/>
</dbReference>
<sequence length="418" mass="46912">MKKEDIQLSVMPNGITVVTQKRDTGKFVFQLGVKCGSRNEPDGLVGLSHFYEHMVFQGTPTRTAFDIAREAEECGAETNAFTSYEETVFYVSGPKSKAELFLDIYSDSLHNSVFAEEEFEKERKVILEEWRTRHEHNTRAVTNLLFETMLGLQGSIIGDEETVSRITPDNLRTLAYKYYKPANIVISMAGGISHSKAQRLAEKFFGNFHKAWSGKSELKGPSARGVADRYAERVREHITQSAVAIGFWAPPITDDRSYALDILMCILGCGSSSRLFQEVRDKRGLAYSIRAGYWGFSNAGISSVVGYTSEPKEAHAVIMQEIEKICSEYVSDAELEKAKTMNTADLETCEKTYSFGARNLNALMWHGRIVPIQEEIAQYREVTKEAVRAAAEEVLRFDGMITAVTAPRSMRGQLIQKQ</sequence>
<dbReference type="AlphaFoldDB" id="A0A2H0TCI0"/>